<dbReference type="Gene3D" id="1.10.8.20">
    <property type="entry name" value="N-terminal domain of phosphatidylinositol transfer protein sec14p"/>
    <property type="match status" value="1"/>
</dbReference>
<evidence type="ECO:0000313" key="3">
    <source>
        <dbReference type="RefSeq" id="XP_011505204.1"/>
    </source>
</evidence>
<dbReference type="InterPro" id="IPR036273">
    <property type="entry name" value="CRAL/TRIO_N_dom_sf"/>
</dbReference>
<dbReference type="Gene3D" id="3.40.525.10">
    <property type="entry name" value="CRAL-TRIO lipid binding domain"/>
    <property type="match status" value="1"/>
</dbReference>
<keyword evidence="2" id="KW-1185">Reference proteome</keyword>
<dbReference type="GeneID" id="105368017"/>
<dbReference type="Pfam" id="PF00650">
    <property type="entry name" value="CRAL_TRIO"/>
    <property type="match status" value="1"/>
</dbReference>
<dbReference type="Gene3D" id="1.20.5.1200">
    <property type="entry name" value="Alpha-tocopherol transfer"/>
    <property type="match status" value="1"/>
</dbReference>
<dbReference type="GO" id="GO:1902936">
    <property type="term" value="F:phosphatidylinositol bisphosphate binding"/>
    <property type="evidence" value="ECO:0007669"/>
    <property type="project" value="TreeGrafter"/>
</dbReference>
<dbReference type="Proteomes" id="UP000695007">
    <property type="component" value="Unplaced"/>
</dbReference>
<evidence type="ECO:0000313" key="2">
    <source>
        <dbReference type="Proteomes" id="UP000695007"/>
    </source>
</evidence>
<organism evidence="2 3">
    <name type="scientific">Ceratosolen solmsi marchali</name>
    <dbReference type="NCBI Taxonomy" id="326594"/>
    <lineage>
        <taxon>Eukaryota</taxon>
        <taxon>Metazoa</taxon>
        <taxon>Ecdysozoa</taxon>
        <taxon>Arthropoda</taxon>
        <taxon>Hexapoda</taxon>
        <taxon>Insecta</taxon>
        <taxon>Pterygota</taxon>
        <taxon>Neoptera</taxon>
        <taxon>Endopterygota</taxon>
        <taxon>Hymenoptera</taxon>
        <taxon>Apocrita</taxon>
        <taxon>Proctotrupomorpha</taxon>
        <taxon>Chalcidoidea</taxon>
        <taxon>Agaonidae</taxon>
        <taxon>Agaoninae</taxon>
        <taxon>Ceratosolen</taxon>
    </lineage>
</organism>
<dbReference type="SUPFAM" id="SSF46938">
    <property type="entry name" value="CRAL/TRIO N-terminal domain"/>
    <property type="match status" value="1"/>
</dbReference>
<dbReference type="InterPro" id="IPR036865">
    <property type="entry name" value="CRAL-TRIO_dom_sf"/>
</dbReference>
<dbReference type="CDD" id="cd00170">
    <property type="entry name" value="SEC14"/>
    <property type="match status" value="1"/>
</dbReference>
<sequence length="309" mass="36017">MSEQVIEELLNKLKSASLAIGGTEITLDCNDLDDYHIEKAQRELRETPELVQESFKILGDLLGDEENLFIPLDQKFLQRFLRRCKWYPRSTFKLIQRFYEYQKNHPEFFDNLLPSNERAIFTSEILTPLPLRTSDGLRIFVIQAGRKWNPKEVSLNQIFRGVILNLIVAISEPKTQVSGVRVILDMEGLTLTHVTYFTPSFASAIIEFVQKCLPCRLKGVHIINQSFIFDMVFAFFKPFLHGKLRDRIYFHGDNKASLLSYIDSKVLPKKFGGDFDLPEESFGELFYQHAAHFEDYFIDYNRYGYVSEI</sequence>
<dbReference type="PANTHER" id="PTHR10174">
    <property type="entry name" value="ALPHA-TOCOPHEROL TRANSFER PROTEIN-RELATED"/>
    <property type="match status" value="1"/>
</dbReference>
<dbReference type="PRINTS" id="PR00180">
    <property type="entry name" value="CRETINALDHBP"/>
</dbReference>
<name>A0AAJ6YVN3_9HYME</name>
<proteinExistence type="predicted"/>
<dbReference type="RefSeq" id="XP_011505204.1">
    <property type="nucleotide sequence ID" value="XM_011506902.1"/>
</dbReference>
<dbReference type="AlphaFoldDB" id="A0AAJ6YVN3"/>
<dbReference type="PROSITE" id="PS50191">
    <property type="entry name" value="CRAL_TRIO"/>
    <property type="match status" value="1"/>
</dbReference>
<dbReference type="PANTHER" id="PTHR10174:SF220">
    <property type="entry name" value="LD41874P"/>
    <property type="match status" value="1"/>
</dbReference>
<gene>
    <name evidence="3" type="primary">LOC105368017</name>
</gene>
<feature type="domain" description="CRAL-TRIO" evidence="1">
    <location>
        <begin position="113"/>
        <end position="279"/>
    </location>
</feature>
<dbReference type="KEGG" id="csol:105368017"/>
<reference evidence="3" key="1">
    <citation type="submission" date="2025-08" db="UniProtKB">
        <authorList>
            <consortium name="RefSeq"/>
        </authorList>
    </citation>
    <scope>IDENTIFICATION</scope>
</reference>
<dbReference type="SUPFAM" id="SSF52087">
    <property type="entry name" value="CRAL/TRIO domain"/>
    <property type="match status" value="1"/>
</dbReference>
<evidence type="ECO:0000259" key="1">
    <source>
        <dbReference type="PROSITE" id="PS50191"/>
    </source>
</evidence>
<dbReference type="SMART" id="SM00516">
    <property type="entry name" value="SEC14"/>
    <property type="match status" value="1"/>
</dbReference>
<protein>
    <submittedName>
        <fullName evidence="3">Alpha-tocopherol transfer protein-like isoform X1</fullName>
    </submittedName>
</protein>
<accession>A0AAJ6YVN3</accession>
<dbReference type="InterPro" id="IPR001251">
    <property type="entry name" value="CRAL-TRIO_dom"/>
</dbReference>
<dbReference type="GO" id="GO:0016020">
    <property type="term" value="C:membrane"/>
    <property type="evidence" value="ECO:0007669"/>
    <property type="project" value="TreeGrafter"/>
</dbReference>